<keyword evidence="1" id="KW-0732">Signal</keyword>
<dbReference type="AlphaFoldDB" id="A0A1E5GKH3"/>
<evidence type="ECO:0000256" key="1">
    <source>
        <dbReference type="SAM" id="SignalP"/>
    </source>
</evidence>
<proteinExistence type="predicted"/>
<dbReference type="OrthoDB" id="2189836at2"/>
<accession>A0A1E5GKH3</accession>
<dbReference type="EMBL" id="MIJY01000023">
    <property type="protein sequence ID" value="OEG13095.1"/>
    <property type="molecule type" value="Genomic_DNA"/>
</dbReference>
<evidence type="ECO:0000259" key="2">
    <source>
        <dbReference type="Pfam" id="PF13731"/>
    </source>
</evidence>
<dbReference type="Proteomes" id="UP000095094">
    <property type="component" value="Unassembled WGS sequence"/>
</dbReference>
<evidence type="ECO:0000313" key="4">
    <source>
        <dbReference type="Proteomes" id="UP000095094"/>
    </source>
</evidence>
<reference evidence="4" key="1">
    <citation type="submission" date="2016-09" db="EMBL/GenBank/DDBJ databases">
        <authorList>
            <person name="Gulvik C.A."/>
        </authorList>
    </citation>
    <scope>NUCLEOTIDE SEQUENCE [LARGE SCALE GENOMIC DNA]</scope>
    <source>
        <strain evidence="4">LMG 8895</strain>
    </source>
</reference>
<name>A0A1E5GKH3_9ENTE</name>
<dbReference type="Pfam" id="PF13731">
    <property type="entry name" value="WxL"/>
    <property type="match status" value="1"/>
</dbReference>
<protein>
    <recommendedName>
        <fullName evidence="2">WxL domain-containing protein</fullName>
    </recommendedName>
</protein>
<sequence length="236" mass="24808">MNKKVLGTLVLGLSCAAILAPMASEASEKEASTDVGIKFETDDDTTLIPGPFGDALSLNAKPTQFSFGTAKAANNSSATYEQQKGATKQYLSVFEDRDTVTTDWNVEAKMSALKNTDTTNTENKELQATLRFDSSAVSSFVEPARDADGNLPMYIPVPGESELTALTGVDAKVTGNKDVQLIAGGGSVKVLEGKQDAGKGGFASEIKNVRLAVAAQGKLSGQEFTGNVTWTLNDTI</sequence>
<evidence type="ECO:0000313" key="3">
    <source>
        <dbReference type="EMBL" id="OEG13095.1"/>
    </source>
</evidence>
<gene>
    <name evidence="3" type="ORF">BCR25_06285</name>
</gene>
<dbReference type="InterPro" id="IPR027994">
    <property type="entry name" value="WxL_dom"/>
</dbReference>
<organism evidence="3 4">
    <name type="scientific">Enterococcus termitis</name>
    <dbReference type="NCBI Taxonomy" id="332950"/>
    <lineage>
        <taxon>Bacteria</taxon>
        <taxon>Bacillati</taxon>
        <taxon>Bacillota</taxon>
        <taxon>Bacilli</taxon>
        <taxon>Lactobacillales</taxon>
        <taxon>Enterococcaceae</taxon>
        <taxon>Enterococcus</taxon>
    </lineage>
</organism>
<comment type="caution">
    <text evidence="3">The sequence shown here is derived from an EMBL/GenBank/DDBJ whole genome shotgun (WGS) entry which is preliminary data.</text>
</comment>
<feature type="signal peptide" evidence="1">
    <location>
        <begin position="1"/>
        <end position="26"/>
    </location>
</feature>
<feature type="domain" description="WxL" evidence="2">
    <location>
        <begin position="54"/>
        <end position="235"/>
    </location>
</feature>
<feature type="chain" id="PRO_5009177619" description="WxL domain-containing protein" evidence="1">
    <location>
        <begin position="27"/>
        <end position="236"/>
    </location>
</feature>
<dbReference type="PATRIC" id="fig|332950.4.peg.2279"/>
<dbReference type="PROSITE" id="PS51257">
    <property type="entry name" value="PROKAR_LIPOPROTEIN"/>
    <property type="match status" value="1"/>
</dbReference>
<keyword evidence="4" id="KW-1185">Reference proteome</keyword>
<dbReference type="RefSeq" id="WP_069663793.1">
    <property type="nucleotide sequence ID" value="NZ_JBHUJJ010000001.1"/>
</dbReference>